<accession>A0A140D086</accession>
<keyword evidence="1" id="KW-0732">Signal</keyword>
<evidence type="ECO:0000256" key="1">
    <source>
        <dbReference type="SAM" id="SignalP"/>
    </source>
</evidence>
<protein>
    <submittedName>
        <fullName evidence="2">Uncharacterized protein</fullName>
    </submittedName>
</protein>
<feature type="signal peptide" evidence="1">
    <location>
        <begin position="1"/>
        <end position="23"/>
    </location>
</feature>
<dbReference type="EMBL" id="BEXD01000016">
    <property type="protein sequence ID" value="GBB83391.1"/>
    <property type="molecule type" value="Genomic_DNA"/>
</dbReference>
<sequence>MKKLISILILVLLLISSLTVIESRSILDDEETDLFMNFEDNMMMPLIISSDDTNNKFTIPEYHPPHRPKYPKHPKHPKHPKFPLPKRAFAYFPSPPDIAKGVMVFWETRDNNTLVYGQFSKGFVEGDEKKYSFKVYNRDQELIDLKPKNDSLDRIFKINANGSTELFLFVINDSLISNVGILGNDLVISKPDSLIGKDKIKPLTCF</sequence>
<reference evidence="2" key="1">
    <citation type="journal article" date="2016" name="BMC Genomics">
        <title>The effector candidate repertoire of the arbuscular mycorrhizal fungus Rhizophagus clarus.</title>
        <authorList>
            <person name="Sedzielewska Toro K."/>
            <person name="Brachmann A."/>
        </authorList>
    </citation>
    <scope>NUCLEOTIDE SEQUENCE</scope>
    <source>
        <strain evidence="2">MUCL46238</strain>
    </source>
</reference>
<dbReference type="EMBL" id="KU305761">
    <property type="protein sequence ID" value="AMJ52399.1"/>
    <property type="molecule type" value="Genomic_DNA"/>
</dbReference>
<evidence type="ECO:0000313" key="2">
    <source>
        <dbReference type="EMBL" id="AMJ52399.1"/>
    </source>
</evidence>
<reference evidence="3 4" key="2">
    <citation type="submission" date="2017-11" db="EMBL/GenBank/DDBJ databases">
        <title>The genome of Rhizophagus clarus HR1 reveals common genetic basis of auxotrophy among arbuscular mycorrhizal fungi.</title>
        <authorList>
            <person name="Kobayashi Y."/>
        </authorList>
    </citation>
    <scope>NUCLEOTIDE SEQUENCE [LARGE SCALE GENOMIC DNA]</scope>
    <source>
        <strain evidence="3 4">HR1</strain>
    </source>
</reference>
<name>A0A140D086_9GLOM</name>
<dbReference type="AlphaFoldDB" id="A0A140D086"/>
<organism evidence="2">
    <name type="scientific">Rhizophagus clarus</name>
    <dbReference type="NCBI Taxonomy" id="94130"/>
    <lineage>
        <taxon>Eukaryota</taxon>
        <taxon>Fungi</taxon>
        <taxon>Fungi incertae sedis</taxon>
        <taxon>Mucoromycota</taxon>
        <taxon>Glomeromycotina</taxon>
        <taxon>Glomeromycetes</taxon>
        <taxon>Glomerales</taxon>
        <taxon>Glomeraceae</taxon>
        <taxon>Rhizophagus</taxon>
    </lineage>
</organism>
<dbReference type="Proteomes" id="UP000247702">
    <property type="component" value="Unassembled WGS sequence"/>
</dbReference>
<gene>
    <name evidence="3" type="ORF">RclHR1_10110003</name>
</gene>
<proteinExistence type="predicted"/>
<evidence type="ECO:0000313" key="4">
    <source>
        <dbReference type="Proteomes" id="UP000247702"/>
    </source>
</evidence>
<evidence type="ECO:0000313" key="3">
    <source>
        <dbReference type="EMBL" id="GBB83391.1"/>
    </source>
</evidence>
<feature type="chain" id="PRO_5036005303" evidence="1">
    <location>
        <begin position="24"/>
        <end position="206"/>
    </location>
</feature>
<keyword evidence="4" id="KW-1185">Reference proteome</keyword>